<accession>A0A3E0A3B8</accession>
<sequence>MIWLTWRQFRVQGCAVLGAVVVVVVALAASGPHLAHLFDTSGLASCASDCQTAQAHFAAAVDGSRAYPLLYFAGLAVSYATPAILGIFGGAPLIARELEAGTLRLAWSQSVSRVRWAVTKVGLLALVAVLATGLLSLTVTWWSGPIDRAAALAGEGQGLGFPHRFMPLVFGARDIVPIGHAAFAFALGVTVGLLVRRTLPAMALTLAAVAAIQVLVPTTLRAHYLAPEQTSTAMSFTPDAPHSIFITDNTLEVSMPVTLPGDWITSVHAIDAAGQPFTGPAPQVCLSPTSSLAECDAAINQLHLSQRVAYQPASRYWTFQWLETTGYLVLALALSAFCVLRVRRVRLT</sequence>
<dbReference type="AlphaFoldDB" id="A0A3E0A3B8"/>
<comment type="caution">
    <text evidence="2">The sequence shown here is derived from an EMBL/GenBank/DDBJ whole genome shotgun (WGS) entry which is preliminary data.</text>
</comment>
<reference evidence="2 3" key="1">
    <citation type="submission" date="2018-08" db="EMBL/GenBank/DDBJ databases">
        <title>Sequencing the genomes of 1000 actinobacteria strains.</title>
        <authorList>
            <person name="Klenk H.-P."/>
        </authorList>
    </citation>
    <scope>NUCLEOTIDE SEQUENCE [LARGE SCALE GENOMIC DNA]</scope>
    <source>
        <strain evidence="2 3">DSM 44099</strain>
    </source>
</reference>
<dbReference type="EMBL" id="QUMQ01000001">
    <property type="protein sequence ID" value="REG00821.1"/>
    <property type="molecule type" value="Genomic_DNA"/>
</dbReference>
<keyword evidence="1" id="KW-0812">Transmembrane</keyword>
<feature type="transmembrane region" description="Helical" evidence="1">
    <location>
        <begin position="175"/>
        <end position="195"/>
    </location>
</feature>
<keyword evidence="3" id="KW-1185">Reference proteome</keyword>
<dbReference type="RefSeq" id="WP_116072621.1">
    <property type="nucleotide sequence ID" value="NZ_BONB01000009.1"/>
</dbReference>
<evidence type="ECO:0000313" key="3">
    <source>
        <dbReference type="Proteomes" id="UP000256913"/>
    </source>
</evidence>
<evidence type="ECO:0008006" key="4">
    <source>
        <dbReference type="Google" id="ProtNLM"/>
    </source>
</evidence>
<proteinExistence type="predicted"/>
<keyword evidence="1" id="KW-1133">Transmembrane helix</keyword>
<feature type="transmembrane region" description="Helical" evidence="1">
    <location>
        <begin position="70"/>
        <end position="95"/>
    </location>
</feature>
<organism evidence="2 3">
    <name type="scientific">Asanoa ferruginea</name>
    <dbReference type="NCBI Taxonomy" id="53367"/>
    <lineage>
        <taxon>Bacteria</taxon>
        <taxon>Bacillati</taxon>
        <taxon>Actinomycetota</taxon>
        <taxon>Actinomycetes</taxon>
        <taxon>Micromonosporales</taxon>
        <taxon>Micromonosporaceae</taxon>
        <taxon>Asanoa</taxon>
    </lineage>
</organism>
<name>A0A3E0A3B8_9ACTN</name>
<evidence type="ECO:0000256" key="1">
    <source>
        <dbReference type="SAM" id="Phobius"/>
    </source>
</evidence>
<feature type="transmembrane region" description="Helical" evidence="1">
    <location>
        <begin position="324"/>
        <end position="342"/>
    </location>
</feature>
<feature type="transmembrane region" description="Helical" evidence="1">
    <location>
        <begin position="116"/>
        <end position="142"/>
    </location>
</feature>
<dbReference type="Proteomes" id="UP000256913">
    <property type="component" value="Unassembled WGS sequence"/>
</dbReference>
<gene>
    <name evidence="2" type="ORF">DFJ67_6878</name>
</gene>
<evidence type="ECO:0000313" key="2">
    <source>
        <dbReference type="EMBL" id="REG00821.1"/>
    </source>
</evidence>
<feature type="transmembrane region" description="Helical" evidence="1">
    <location>
        <begin position="202"/>
        <end position="220"/>
    </location>
</feature>
<keyword evidence="1" id="KW-0472">Membrane</keyword>
<protein>
    <recommendedName>
        <fullName evidence="4">ABC-2 family transporter</fullName>
    </recommendedName>
</protein>
<dbReference type="OrthoDB" id="3579673at2"/>